<proteinExistence type="predicted"/>
<evidence type="ECO:0000256" key="1">
    <source>
        <dbReference type="SAM" id="MobiDB-lite"/>
    </source>
</evidence>
<dbReference type="PANTHER" id="PTHR46601:SF2">
    <property type="entry name" value="UBIQUITIN-LIKE PROTEASE FAMILY PROFILE DOMAIN-CONTAINING PROTEIN"/>
    <property type="match status" value="1"/>
</dbReference>
<organism evidence="2 3">
    <name type="scientific">Elysia chlorotica</name>
    <name type="common">Eastern emerald elysia</name>
    <name type="synonym">Sea slug</name>
    <dbReference type="NCBI Taxonomy" id="188477"/>
    <lineage>
        <taxon>Eukaryota</taxon>
        <taxon>Metazoa</taxon>
        <taxon>Spiralia</taxon>
        <taxon>Lophotrochozoa</taxon>
        <taxon>Mollusca</taxon>
        <taxon>Gastropoda</taxon>
        <taxon>Heterobranchia</taxon>
        <taxon>Euthyneura</taxon>
        <taxon>Panpulmonata</taxon>
        <taxon>Sacoglossa</taxon>
        <taxon>Placobranchoidea</taxon>
        <taxon>Plakobranchidae</taxon>
        <taxon>Elysia</taxon>
    </lineage>
</organism>
<dbReference type="Proteomes" id="UP000271974">
    <property type="component" value="Unassembled WGS sequence"/>
</dbReference>
<dbReference type="EMBL" id="RQTK01000386">
    <property type="protein sequence ID" value="RUS80529.1"/>
    <property type="molecule type" value="Genomic_DNA"/>
</dbReference>
<sequence>MAALDSTKVEGPLQTSVSSLASRLCKEPTMVQSMERERQMDICRDRHRRRPYLQCLEPEAFTKWKELMTMSSKQEILPAFAMAAGETGPLDIAFLADPDQSQQKKIMPKSTAEKMREYRARMSEEKRQEMRNKNREQQKASRSKWSEDRRQCESENAKERVKKSRARMKQTNQNVPQTPLTATCSTPFRTNQSLSKAMNKAAQALPKSPRKKAAIVKKLPDTFLPLAQPQANRDRPELDKVIEEFFQSDTVSRQLPGRKDFVTIKKDGQKCRLQKKILLSTVMETYQKFKEDHPDLKVGKSKFASLRPPNVVPVSEKDHTVCCCSYHENFEMLVDGLRRALPKFPEEKTLLSMAVCDPASLKCHLGECDSCKEVELLNVFKDCDLSIDCSYLQWKENKKVEMNSTLGDTCSVFYEQLNLMRRHSFIAKIQLCQVKAMKSNLKPGEAVLQTDFSENFQIKQQDEIMSAHWLTNSVTIYTAVLNTVQGATSFAAISDELHHDKYSVAAFNRVILDAADSDIELLHMVTDGAGSQFKNRFTLSNILRPYIIHHKLKDVDWSFFCYSTWKRNITNIRSAHFFRRQSPTTLQKCAITPYFSEFHQCISFDSAVFFDSKPVFSSPKDQGPPSTSRERKTQKQTIQLEENFAVDYVDKFYIGRVVADEQNGFWRMKFLHQASVDGEPVFNWPRLDDFDTVHESVVFFFGPISLEGFLRDFKIPLYKHIETAFKNLP</sequence>
<feature type="region of interest" description="Disordered" evidence="1">
    <location>
        <begin position="616"/>
        <end position="635"/>
    </location>
</feature>
<evidence type="ECO:0000313" key="2">
    <source>
        <dbReference type="EMBL" id="RUS80529.1"/>
    </source>
</evidence>
<evidence type="ECO:0000313" key="3">
    <source>
        <dbReference type="Proteomes" id="UP000271974"/>
    </source>
</evidence>
<protein>
    <submittedName>
        <fullName evidence="2">Uncharacterized protein</fullName>
    </submittedName>
</protein>
<feature type="region of interest" description="Disordered" evidence="1">
    <location>
        <begin position="99"/>
        <end position="184"/>
    </location>
</feature>
<dbReference type="PANTHER" id="PTHR46601">
    <property type="entry name" value="ULP_PROTEASE DOMAIN-CONTAINING PROTEIN"/>
    <property type="match status" value="1"/>
</dbReference>
<reference evidence="2 3" key="1">
    <citation type="submission" date="2019-01" db="EMBL/GenBank/DDBJ databases">
        <title>A draft genome assembly of the solar-powered sea slug Elysia chlorotica.</title>
        <authorList>
            <person name="Cai H."/>
            <person name="Li Q."/>
            <person name="Fang X."/>
            <person name="Li J."/>
            <person name="Curtis N.E."/>
            <person name="Altenburger A."/>
            <person name="Shibata T."/>
            <person name="Feng M."/>
            <person name="Maeda T."/>
            <person name="Schwartz J.A."/>
            <person name="Shigenobu S."/>
            <person name="Lundholm N."/>
            <person name="Nishiyama T."/>
            <person name="Yang H."/>
            <person name="Hasebe M."/>
            <person name="Li S."/>
            <person name="Pierce S.K."/>
            <person name="Wang J."/>
        </authorList>
    </citation>
    <scope>NUCLEOTIDE SEQUENCE [LARGE SCALE GENOMIC DNA]</scope>
    <source>
        <strain evidence="2">EC2010</strain>
        <tissue evidence="2">Whole organism of an adult</tissue>
    </source>
</reference>
<feature type="compositionally biased region" description="Basic and acidic residues" evidence="1">
    <location>
        <begin position="111"/>
        <end position="159"/>
    </location>
</feature>
<dbReference type="OrthoDB" id="6158970at2759"/>
<feature type="compositionally biased region" description="Polar residues" evidence="1">
    <location>
        <begin position="169"/>
        <end position="184"/>
    </location>
</feature>
<gene>
    <name evidence="2" type="ORF">EGW08_011713</name>
</gene>
<name>A0A3S1BC24_ELYCH</name>
<keyword evidence="3" id="KW-1185">Reference proteome</keyword>
<comment type="caution">
    <text evidence="2">The sequence shown here is derived from an EMBL/GenBank/DDBJ whole genome shotgun (WGS) entry which is preliminary data.</text>
</comment>
<dbReference type="AlphaFoldDB" id="A0A3S1BC24"/>
<accession>A0A3S1BC24</accession>